<dbReference type="OMA" id="CGYRLCD"/>
<dbReference type="EMBL" id="GG680729">
    <property type="protein sequence ID" value="EER06237.1"/>
    <property type="molecule type" value="Genomic_DNA"/>
</dbReference>
<keyword evidence="1" id="KW-0472">Membrane</keyword>
<keyword evidence="1" id="KW-1133">Transmembrane helix</keyword>
<dbReference type="OrthoDB" id="445251at2759"/>
<sequence>MLLEKLRYCVSVCGVGSWCKCNVAEGQPKICQHGLLAQCGYRLCDCSHLCGGGGRILEEEPKPLLRYEGSVQFQVEDLHEAQAVLDVIRYNLSGLDSEINLLTEGGLMNPAKVPVIEVLDPSKPLTMNPDFLTTITATIYLEVLPQWRPSIMEAPLSVAVKTFFRTRLVDPEVAIRLSVEIKVEVNNTTPRLMTEMLVDQESFLEAVRLALGPGVSVGHSMPSLLEFGADSSNEQSPFPEGNTAMKKSTFTILLCVILTASTLGTAVGCCVIFKIVKEYRRTGVPRDFELGKAGEIASSRADEDTAFTSISCGAMPSRSITMSDGSFEDHVQAAPSSFTAYH</sequence>
<keyword evidence="1" id="KW-0812">Transmembrane</keyword>
<organism evidence="3">
    <name type="scientific">Perkinsus marinus (strain ATCC 50983 / TXsc)</name>
    <dbReference type="NCBI Taxonomy" id="423536"/>
    <lineage>
        <taxon>Eukaryota</taxon>
        <taxon>Sar</taxon>
        <taxon>Alveolata</taxon>
        <taxon>Perkinsozoa</taxon>
        <taxon>Perkinsea</taxon>
        <taxon>Perkinsida</taxon>
        <taxon>Perkinsidae</taxon>
        <taxon>Perkinsus</taxon>
    </lineage>
</organism>
<dbReference type="Proteomes" id="UP000007800">
    <property type="component" value="Unassembled WGS sequence"/>
</dbReference>
<reference evidence="2 3" key="1">
    <citation type="submission" date="2008-07" db="EMBL/GenBank/DDBJ databases">
        <authorList>
            <person name="El-Sayed N."/>
            <person name="Caler E."/>
            <person name="Inman J."/>
            <person name="Amedeo P."/>
            <person name="Hass B."/>
            <person name="Wortman J."/>
        </authorList>
    </citation>
    <scope>NUCLEOTIDE SEQUENCE [LARGE SCALE GENOMIC DNA]</scope>
    <source>
        <strain evidence="3">ATCC 50983 / TXsc</strain>
    </source>
</reference>
<name>C5L9Y1_PERM5</name>
<feature type="transmembrane region" description="Helical" evidence="1">
    <location>
        <begin position="250"/>
        <end position="276"/>
    </location>
</feature>
<accession>C5L9Y1</accession>
<keyword evidence="3" id="KW-1185">Reference proteome</keyword>
<dbReference type="GeneID" id="9065199"/>
<dbReference type="AlphaFoldDB" id="C5L9Y1"/>
<gene>
    <name evidence="2" type="ORF">Pmar_PMAR006001</name>
</gene>
<protein>
    <submittedName>
        <fullName evidence="2">Uncharacterized protein</fullName>
    </submittedName>
</protein>
<evidence type="ECO:0000313" key="3">
    <source>
        <dbReference type="Proteomes" id="UP000007800"/>
    </source>
</evidence>
<evidence type="ECO:0000313" key="2">
    <source>
        <dbReference type="EMBL" id="EER06237.1"/>
    </source>
</evidence>
<dbReference type="InParanoid" id="C5L9Y1"/>
<evidence type="ECO:0000256" key="1">
    <source>
        <dbReference type="SAM" id="Phobius"/>
    </source>
</evidence>
<dbReference type="RefSeq" id="XP_002774421.1">
    <property type="nucleotide sequence ID" value="XM_002774375.1"/>
</dbReference>
<proteinExistence type="predicted"/>